<dbReference type="Proteomes" id="UP000215771">
    <property type="component" value="Unassembled WGS sequence"/>
</dbReference>
<feature type="transmembrane region" description="Helical" evidence="1">
    <location>
        <begin position="34"/>
        <end position="56"/>
    </location>
</feature>
<feature type="transmembrane region" description="Helical" evidence="1">
    <location>
        <begin position="119"/>
        <end position="139"/>
    </location>
</feature>
<evidence type="ECO:0000313" key="2">
    <source>
        <dbReference type="EMBL" id="PAJ70853.1"/>
    </source>
</evidence>
<proteinExistence type="predicted"/>
<keyword evidence="1" id="KW-1133">Transmembrane helix</keyword>
<reference evidence="2 3" key="1">
    <citation type="submission" date="2017-08" db="EMBL/GenBank/DDBJ databases">
        <authorList>
            <person name="de Groot N.N."/>
        </authorList>
    </citation>
    <scope>NUCLEOTIDE SEQUENCE [LARGE SCALE GENOMIC DNA]</scope>
    <source>
        <strain evidence="2 3">NBT06-6</strain>
    </source>
</reference>
<gene>
    <name evidence="2" type="ORF">CIG21_02765</name>
</gene>
<name>A0A269PF56_9CORY</name>
<sequence length="155" mass="15730">MHRTSYAALIGAAGFCAAATLILMRRWYGAVASIGAAVPSSLWVLALVCAVLVVVVKRRRSDGRVGLDRSQLNPMMAANFMLFGKACAWAGAVCGGAYLGPLVYVVPRLGTLTAAGEDLPGLIGGVVGGLLLAVAGVLLEKACEVSPPSSGEGVS</sequence>
<dbReference type="AlphaFoldDB" id="A0A269PF56"/>
<evidence type="ECO:0008006" key="4">
    <source>
        <dbReference type="Google" id="ProtNLM"/>
    </source>
</evidence>
<dbReference type="RefSeq" id="WP_095275638.1">
    <property type="nucleotide sequence ID" value="NZ_CP047655.1"/>
</dbReference>
<evidence type="ECO:0000256" key="1">
    <source>
        <dbReference type="SAM" id="Phobius"/>
    </source>
</evidence>
<feature type="transmembrane region" description="Helical" evidence="1">
    <location>
        <begin position="7"/>
        <end position="28"/>
    </location>
</feature>
<accession>A0A269PF56</accession>
<dbReference type="EMBL" id="NQMQ01000003">
    <property type="protein sequence ID" value="PAJ70853.1"/>
    <property type="molecule type" value="Genomic_DNA"/>
</dbReference>
<comment type="caution">
    <text evidence="2">The sequence shown here is derived from an EMBL/GenBank/DDBJ whole genome shotgun (WGS) entry which is preliminary data.</text>
</comment>
<protein>
    <recommendedName>
        <fullName evidence="4">DUF3180 domain-containing protein</fullName>
    </recommendedName>
</protein>
<dbReference type="Pfam" id="PF11377">
    <property type="entry name" value="DUF3180"/>
    <property type="match status" value="1"/>
</dbReference>
<keyword evidence="1" id="KW-0812">Transmembrane</keyword>
<organism evidence="2 3">
    <name type="scientific">Corynebacterium hadale</name>
    <dbReference type="NCBI Taxonomy" id="2026255"/>
    <lineage>
        <taxon>Bacteria</taxon>
        <taxon>Bacillati</taxon>
        <taxon>Actinomycetota</taxon>
        <taxon>Actinomycetes</taxon>
        <taxon>Mycobacteriales</taxon>
        <taxon>Corynebacteriaceae</taxon>
        <taxon>Corynebacterium</taxon>
    </lineage>
</organism>
<dbReference type="InterPro" id="IPR021517">
    <property type="entry name" value="DUF3180"/>
</dbReference>
<evidence type="ECO:0000313" key="3">
    <source>
        <dbReference type="Proteomes" id="UP000215771"/>
    </source>
</evidence>
<feature type="transmembrane region" description="Helical" evidence="1">
    <location>
        <begin position="77"/>
        <end position="99"/>
    </location>
</feature>
<keyword evidence="1" id="KW-0472">Membrane</keyword>